<evidence type="ECO:0000313" key="2">
    <source>
        <dbReference type="Proteomes" id="UP000821845"/>
    </source>
</evidence>
<reference evidence="1" key="1">
    <citation type="submission" date="2020-05" db="EMBL/GenBank/DDBJ databases">
        <title>Large-scale comparative analyses of tick genomes elucidate their genetic diversity and vector capacities.</title>
        <authorList>
            <person name="Jia N."/>
            <person name="Wang J."/>
            <person name="Shi W."/>
            <person name="Du L."/>
            <person name="Sun Y."/>
            <person name="Zhan W."/>
            <person name="Jiang J."/>
            <person name="Wang Q."/>
            <person name="Zhang B."/>
            <person name="Ji P."/>
            <person name="Sakyi L.B."/>
            <person name="Cui X."/>
            <person name="Yuan T."/>
            <person name="Jiang B."/>
            <person name="Yang W."/>
            <person name="Lam T.T.-Y."/>
            <person name="Chang Q."/>
            <person name="Ding S."/>
            <person name="Wang X."/>
            <person name="Zhu J."/>
            <person name="Ruan X."/>
            <person name="Zhao L."/>
            <person name="Wei J."/>
            <person name="Que T."/>
            <person name="Du C."/>
            <person name="Cheng J."/>
            <person name="Dai P."/>
            <person name="Han X."/>
            <person name="Huang E."/>
            <person name="Gao Y."/>
            <person name="Liu J."/>
            <person name="Shao H."/>
            <person name="Ye R."/>
            <person name="Li L."/>
            <person name="Wei W."/>
            <person name="Wang X."/>
            <person name="Wang C."/>
            <person name="Yang T."/>
            <person name="Huo Q."/>
            <person name="Li W."/>
            <person name="Guo W."/>
            <person name="Chen H."/>
            <person name="Zhou L."/>
            <person name="Ni X."/>
            <person name="Tian J."/>
            <person name="Zhou Y."/>
            <person name="Sheng Y."/>
            <person name="Liu T."/>
            <person name="Pan Y."/>
            <person name="Xia L."/>
            <person name="Li J."/>
            <person name="Zhao F."/>
            <person name="Cao W."/>
        </authorList>
    </citation>
    <scope>NUCLEOTIDE SEQUENCE</scope>
    <source>
        <strain evidence="1">Hyas-2018</strain>
    </source>
</reference>
<accession>A0ACB7RIK9</accession>
<comment type="caution">
    <text evidence="1">The sequence shown here is derived from an EMBL/GenBank/DDBJ whole genome shotgun (WGS) entry which is preliminary data.</text>
</comment>
<sequence>MLRKAREKRQYLTLVKQVRDYPEAGIESEASPRRKIVASLRDAGDGAEGYVRSIQNVTQSVTEHLSSLKRNVGGIASKFGFFNL</sequence>
<organism evidence="1 2">
    <name type="scientific">Hyalomma asiaticum</name>
    <name type="common">Tick</name>
    <dbReference type="NCBI Taxonomy" id="266040"/>
    <lineage>
        <taxon>Eukaryota</taxon>
        <taxon>Metazoa</taxon>
        <taxon>Ecdysozoa</taxon>
        <taxon>Arthropoda</taxon>
        <taxon>Chelicerata</taxon>
        <taxon>Arachnida</taxon>
        <taxon>Acari</taxon>
        <taxon>Parasitiformes</taxon>
        <taxon>Ixodida</taxon>
        <taxon>Ixodoidea</taxon>
        <taxon>Ixodidae</taxon>
        <taxon>Hyalomminae</taxon>
        <taxon>Hyalomma</taxon>
    </lineage>
</organism>
<dbReference type="EMBL" id="CM023489">
    <property type="protein sequence ID" value="KAH6922378.1"/>
    <property type="molecule type" value="Genomic_DNA"/>
</dbReference>
<proteinExistence type="predicted"/>
<protein>
    <submittedName>
        <fullName evidence="1">Uncharacterized protein</fullName>
    </submittedName>
</protein>
<dbReference type="Proteomes" id="UP000821845">
    <property type="component" value="Chromosome 9"/>
</dbReference>
<gene>
    <name evidence="1" type="ORF">HPB50_013418</name>
</gene>
<evidence type="ECO:0000313" key="1">
    <source>
        <dbReference type="EMBL" id="KAH6922378.1"/>
    </source>
</evidence>
<name>A0ACB7RIK9_HYAAI</name>
<keyword evidence="2" id="KW-1185">Reference proteome</keyword>